<comment type="similarity">
    <text evidence="1 9">Belongs to the DapB family.</text>
</comment>
<dbReference type="RefSeq" id="WP_160198429.1">
    <property type="nucleotide sequence ID" value="NZ_QXXA01000017.1"/>
</dbReference>
<comment type="catalytic activity">
    <reaction evidence="9">
        <text>(S)-2,3,4,5-tetrahydrodipicolinate + NAD(+) + H2O = (2S,4S)-4-hydroxy-2,3,4,5-tetrahydrodipicolinate + NADH + H(+)</text>
        <dbReference type="Rhea" id="RHEA:35323"/>
        <dbReference type="ChEBI" id="CHEBI:15377"/>
        <dbReference type="ChEBI" id="CHEBI:15378"/>
        <dbReference type="ChEBI" id="CHEBI:16845"/>
        <dbReference type="ChEBI" id="CHEBI:57540"/>
        <dbReference type="ChEBI" id="CHEBI:57945"/>
        <dbReference type="ChEBI" id="CHEBI:67139"/>
        <dbReference type="EC" id="1.17.1.8"/>
    </reaction>
</comment>
<dbReference type="PANTHER" id="PTHR20836:SF7">
    <property type="entry name" value="4-HYDROXY-TETRAHYDRODIPICOLINATE REDUCTASE"/>
    <property type="match status" value="1"/>
</dbReference>
<evidence type="ECO:0000256" key="1">
    <source>
        <dbReference type="ARBA" id="ARBA00006642"/>
    </source>
</evidence>
<dbReference type="Pfam" id="PF05173">
    <property type="entry name" value="DapB_C"/>
    <property type="match status" value="1"/>
</dbReference>
<evidence type="ECO:0000256" key="9">
    <source>
        <dbReference type="HAMAP-Rule" id="MF_00102"/>
    </source>
</evidence>
<keyword evidence="8 9" id="KW-0457">Lysine biosynthesis</keyword>
<dbReference type="NCBIfam" id="TIGR00036">
    <property type="entry name" value="dapB"/>
    <property type="match status" value="1"/>
</dbReference>
<dbReference type="GO" id="GO:0008839">
    <property type="term" value="F:4-hydroxy-tetrahydrodipicolinate reductase"/>
    <property type="evidence" value="ECO:0007669"/>
    <property type="project" value="UniProtKB-UniRule"/>
</dbReference>
<comment type="caution">
    <text evidence="13">The sequence shown here is derived from an EMBL/GenBank/DDBJ whole genome shotgun (WGS) entry which is preliminary data.</text>
</comment>
<sequence>MINIAINGCNGKMGLVLTNMIKESEGIKVISGIDRNPGKSNREYPIYKEIWDIKEKIDAIIDFSHYSNLNNLLDYGTKNNIPLVIATSGFIQKDEKLIEEASKKIPILYSKNMSLGINILVELAKNISNILGENFDIEIIEKHHNTKVDAPSGTACMIADGINKSFNNTKNYVFGRKGHKQLRTKNEIGIHSIRGGTMSGEHTVLFSGLDEIIEIKHTAITKNIFALGAIKGAKFVINKKNGLYSMLDIFNFIESN</sequence>
<dbReference type="InterPro" id="IPR022664">
    <property type="entry name" value="DapB_N_CS"/>
</dbReference>
<dbReference type="InterPro" id="IPR022663">
    <property type="entry name" value="DapB_C"/>
</dbReference>
<dbReference type="SUPFAM" id="SSF51735">
    <property type="entry name" value="NAD(P)-binding Rossmann-fold domains"/>
    <property type="match status" value="1"/>
</dbReference>
<evidence type="ECO:0000256" key="5">
    <source>
        <dbReference type="ARBA" id="ARBA00022915"/>
    </source>
</evidence>
<dbReference type="SUPFAM" id="SSF55347">
    <property type="entry name" value="Glyceraldehyde-3-phosphate dehydrogenase-like, C-terminal domain"/>
    <property type="match status" value="1"/>
</dbReference>
<feature type="binding site" evidence="9">
    <location>
        <begin position="110"/>
        <end position="113"/>
    </location>
    <ligand>
        <name>NAD(+)</name>
        <dbReference type="ChEBI" id="CHEBI:57540"/>
    </ligand>
</feature>
<evidence type="ECO:0000256" key="2">
    <source>
        <dbReference type="ARBA" id="ARBA00022490"/>
    </source>
</evidence>
<dbReference type="PANTHER" id="PTHR20836">
    <property type="entry name" value="DIHYDRODIPICOLINATE REDUCTASE"/>
    <property type="match status" value="1"/>
</dbReference>
<comment type="function">
    <text evidence="9">Catalyzes the conversion of 4-hydroxy-tetrahydrodipicolinate (HTPA) to tetrahydrodipicolinate.</text>
</comment>
<feature type="domain" description="Dihydrodipicolinate reductase N-terminal" evidence="11">
    <location>
        <begin position="2"/>
        <end position="113"/>
    </location>
</feature>
<evidence type="ECO:0000313" key="13">
    <source>
        <dbReference type="EMBL" id="NBI07964.1"/>
    </source>
</evidence>
<dbReference type="CDD" id="cd02274">
    <property type="entry name" value="DHDPR_N"/>
    <property type="match status" value="1"/>
</dbReference>
<dbReference type="Pfam" id="PF01113">
    <property type="entry name" value="DapB_N"/>
    <property type="match status" value="1"/>
</dbReference>
<reference evidence="13 14" key="1">
    <citation type="submission" date="2018-08" db="EMBL/GenBank/DDBJ databases">
        <title>Murine metabolic-syndrome-specific gut microbial biobank.</title>
        <authorList>
            <person name="Liu C."/>
        </authorList>
    </citation>
    <scope>NUCLEOTIDE SEQUENCE [LARGE SCALE GENOMIC DNA]</scope>
    <source>
        <strain evidence="13 14">583</strain>
    </source>
</reference>
<dbReference type="GO" id="GO:0050661">
    <property type="term" value="F:NADP binding"/>
    <property type="evidence" value="ECO:0007669"/>
    <property type="project" value="UniProtKB-UniRule"/>
</dbReference>
<dbReference type="PROSITE" id="PS01298">
    <property type="entry name" value="DAPB"/>
    <property type="match status" value="1"/>
</dbReference>
<dbReference type="InterPro" id="IPR000846">
    <property type="entry name" value="DapB_N"/>
</dbReference>
<keyword evidence="6 9" id="KW-0560">Oxidoreductase</keyword>
<dbReference type="EMBL" id="QXXA01000017">
    <property type="protein sequence ID" value="NBI07964.1"/>
    <property type="molecule type" value="Genomic_DNA"/>
</dbReference>
<organism evidence="13 14">
    <name type="scientific">Senegalia massiliensis</name>
    <dbReference type="NCBI Taxonomy" id="1720316"/>
    <lineage>
        <taxon>Bacteria</taxon>
        <taxon>Bacillati</taxon>
        <taxon>Bacillota</taxon>
        <taxon>Clostridia</taxon>
        <taxon>Eubacteriales</taxon>
        <taxon>Clostridiaceae</taxon>
        <taxon>Senegalia</taxon>
    </lineage>
</organism>
<feature type="binding site" evidence="9">
    <location>
        <begin position="153"/>
        <end position="154"/>
    </location>
    <ligand>
        <name>(S)-2,3,4,5-tetrahydrodipicolinate</name>
        <dbReference type="ChEBI" id="CHEBI:16845"/>
    </ligand>
</feature>
<comment type="catalytic activity">
    <reaction evidence="9">
        <text>(S)-2,3,4,5-tetrahydrodipicolinate + NADP(+) + H2O = (2S,4S)-4-hydroxy-2,3,4,5-tetrahydrodipicolinate + NADPH + H(+)</text>
        <dbReference type="Rhea" id="RHEA:35331"/>
        <dbReference type="ChEBI" id="CHEBI:15377"/>
        <dbReference type="ChEBI" id="CHEBI:15378"/>
        <dbReference type="ChEBI" id="CHEBI:16845"/>
        <dbReference type="ChEBI" id="CHEBI:57783"/>
        <dbReference type="ChEBI" id="CHEBI:58349"/>
        <dbReference type="ChEBI" id="CHEBI:67139"/>
        <dbReference type="EC" id="1.17.1.8"/>
    </reaction>
</comment>
<feature type="binding site" evidence="9">
    <location>
        <begin position="8"/>
        <end position="13"/>
    </location>
    <ligand>
        <name>NAD(+)</name>
        <dbReference type="ChEBI" id="CHEBI:57540"/>
    </ligand>
</feature>
<dbReference type="OrthoDB" id="9790352at2"/>
<dbReference type="PIRSF" id="PIRSF000161">
    <property type="entry name" value="DHPR"/>
    <property type="match status" value="1"/>
</dbReference>
<dbReference type="FunFam" id="3.30.360.10:FF:000009">
    <property type="entry name" value="4-hydroxy-tetrahydrodipicolinate reductase"/>
    <property type="match status" value="1"/>
</dbReference>
<comment type="caution">
    <text evidence="9">Lacks conserved residue(s) required for the propagation of feature annotation.</text>
</comment>
<evidence type="ECO:0000256" key="6">
    <source>
        <dbReference type="ARBA" id="ARBA00023002"/>
    </source>
</evidence>
<feature type="domain" description="Dihydrodipicolinate reductase C-terminal" evidence="12">
    <location>
        <begin position="116"/>
        <end position="249"/>
    </location>
</feature>
<gene>
    <name evidence="9" type="primary">dapB</name>
    <name evidence="13" type="ORF">D3Z33_13970</name>
</gene>
<keyword evidence="4 9" id="KW-0521">NADP</keyword>
<keyword evidence="2 9" id="KW-0963">Cytoplasm</keyword>
<dbReference type="UniPathway" id="UPA00034">
    <property type="reaction ID" value="UER00018"/>
</dbReference>
<evidence type="ECO:0000256" key="10">
    <source>
        <dbReference type="NCBIfam" id="TIGR00036"/>
    </source>
</evidence>
<dbReference type="AlphaFoldDB" id="A0A845R133"/>
<dbReference type="GO" id="GO:0019877">
    <property type="term" value="P:diaminopimelate biosynthetic process"/>
    <property type="evidence" value="ECO:0007669"/>
    <property type="project" value="UniProtKB-UniRule"/>
</dbReference>
<dbReference type="Proteomes" id="UP000467132">
    <property type="component" value="Unassembled WGS sequence"/>
</dbReference>
<evidence type="ECO:0000313" key="14">
    <source>
        <dbReference type="Proteomes" id="UP000467132"/>
    </source>
</evidence>
<accession>A0A845R133</accession>
<evidence type="ECO:0000259" key="11">
    <source>
        <dbReference type="Pfam" id="PF01113"/>
    </source>
</evidence>
<dbReference type="GO" id="GO:0005829">
    <property type="term" value="C:cytosol"/>
    <property type="evidence" value="ECO:0007669"/>
    <property type="project" value="TreeGrafter"/>
</dbReference>
<feature type="active site" description="Proton donor" evidence="9">
    <location>
        <position position="147"/>
    </location>
</feature>
<feature type="binding site" evidence="9">
    <location>
        <begin position="86"/>
        <end position="88"/>
    </location>
    <ligand>
        <name>NAD(+)</name>
        <dbReference type="ChEBI" id="CHEBI:57540"/>
    </ligand>
</feature>
<keyword evidence="7 9" id="KW-0520">NAD</keyword>
<dbReference type="InterPro" id="IPR036291">
    <property type="entry name" value="NAD(P)-bd_dom_sf"/>
</dbReference>
<dbReference type="HAMAP" id="MF_00102">
    <property type="entry name" value="DapB"/>
    <property type="match status" value="1"/>
</dbReference>
<dbReference type="Gene3D" id="3.30.360.10">
    <property type="entry name" value="Dihydrodipicolinate Reductase, domain 2"/>
    <property type="match status" value="1"/>
</dbReference>
<comment type="pathway">
    <text evidence="9">Amino-acid biosynthesis; L-lysine biosynthesis via DAP pathway; (S)-tetrahydrodipicolinate from L-aspartate: step 4/4.</text>
</comment>
<evidence type="ECO:0000256" key="4">
    <source>
        <dbReference type="ARBA" id="ARBA00022857"/>
    </source>
</evidence>
<evidence type="ECO:0000256" key="7">
    <source>
        <dbReference type="ARBA" id="ARBA00023027"/>
    </source>
</evidence>
<name>A0A845R133_9CLOT</name>
<keyword evidence="14" id="KW-1185">Reference proteome</keyword>
<feature type="binding site" evidence="9">
    <location>
        <position position="144"/>
    </location>
    <ligand>
        <name>(S)-2,3,4,5-tetrahydrodipicolinate</name>
        <dbReference type="ChEBI" id="CHEBI:16845"/>
    </ligand>
</feature>
<evidence type="ECO:0000256" key="8">
    <source>
        <dbReference type="ARBA" id="ARBA00023154"/>
    </source>
</evidence>
<keyword evidence="5 9" id="KW-0220">Diaminopimelate biosynthesis</keyword>
<proteinExistence type="inferred from homology"/>
<feature type="active site" description="Proton donor/acceptor" evidence="9">
    <location>
        <position position="143"/>
    </location>
</feature>
<comment type="subunit">
    <text evidence="9">Homotetramer.</text>
</comment>
<dbReference type="Gene3D" id="3.40.50.720">
    <property type="entry name" value="NAD(P)-binding Rossmann-like Domain"/>
    <property type="match status" value="1"/>
</dbReference>
<dbReference type="EC" id="1.17.1.8" evidence="9 10"/>
<dbReference type="InterPro" id="IPR023940">
    <property type="entry name" value="DHDPR_bac"/>
</dbReference>
<dbReference type="GO" id="GO:0009089">
    <property type="term" value="P:lysine biosynthetic process via diaminopimelate"/>
    <property type="evidence" value="ECO:0007669"/>
    <property type="project" value="UniProtKB-UniRule"/>
</dbReference>
<comment type="caution">
    <text evidence="9">Was originally thought to be a dihydrodipicolinate reductase (DHDPR), catalyzing the conversion of dihydrodipicolinate to tetrahydrodipicolinate. However, it was shown in E.coli that the substrate of the enzymatic reaction is not dihydrodipicolinate (DHDP) but in fact (2S,4S)-4-hydroxy-2,3,4,5-tetrahydrodipicolinic acid (HTPA), the product released by the DapA-catalyzed reaction.</text>
</comment>
<keyword evidence="3 9" id="KW-0028">Amino-acid biosynthesis</keyword>
<protein>
    <recommendedName>
        <fullName evidence="9 10">4-hydroxy-tetrahydrodipicolinate reductase</fullName>
        <shortName evidence="9">HTPA reductase</shortName>
        <ecNumber evidence="9 10">1.17.1.8</ecNumber>
    </recommendedName>
</protein>
<evidence type="ECO:0000259" key="12">
    <source>
        <dbReference type="Pfam" id="PF05173"/>
    </source>
</evidence>
<comment type="subcellular location">
    <subcellularLocation>
        <location evidence="9">Cytoplasm</location>
    </subcellularLocation>
</comment>
<evidence type="ECO:0000256" key="3">
    <source>
        <dbReference type="ARBA" id="ARBA00022605"/>
    </source>
</evidence>
<dbReference type="GO" id="GO:0051287">
    <property type="term" value="F:NAD binding"/>
    <property type="evidence" value="ECO:0007669"/>
    <property type="project" value="UniProtKB-UniRule"/>
</dbReference>
<dbReference type="GO" id="GO:0016726">
    <property type="term" value="F:oxidoreductase activity, acting on CH or CH2 groups, NAD or NADP as acceptor"/>
    <property type="evidence" value="ECO:0007669"/>
    <property type="project" value="UniProtKB-UniRule"/>
</dbReference>